<protein>
    <recommendedName>
        <fullName evidence="6">DOT1 domain-containing protein</fullName>
    </recommendedName>
</protein>
<proteinExistence type="predicted"/>
<dbReference type="PANTHER" id="PTHR21451">
    <property type="entry name" value="HISTONE H3 METHYLTRANSFERASE"/>
    <property type="match status" value="1"/>
</dbReference>
<evidence type="ECO:0000256" key="1">
    <source>
        <dbReference type="ARBA" id="ARBA00004123"/>
    </source>
</evidence>
<dbReference type="GO" id="GO:0032259">
    <property type="term" value="P:methylation"/>
    <property type="evidence" value="ECO:0007669"/>
    <property type="project" value="UniProtKB-KW"/>
</dbReference>
<keyword evidence="3" id="KW-0808">Transferase</keyword>
<keyword evidence="4" id="KW-0949">S-adenosyl-L-methionine</keyword>
<keyword evidence="8" id="KW-1185">Reference proteome</keyword>
<dbReference type="AlphaFoldDB" id="A0A8J5IPV3"/>
<feature type="domain" description="DOT1" evidence="6">
    <location>
        <begin position="84"/>
        <end position="152"/>
    </location>
</feature>
<evidence type="ECO:0000256" key="5">
    <source>
        <dbReference type="ARBA" id="ARBA00023242"/>
    </source>
</evidence>
<gene>
    <name evidence="7" type="ORF">JG688_00010731</name>
</gene>
<keyword evidence="5" id="KW-0539">Nucleus</keyword>
<comment type="caution">
    <text evidence="7">The sequence shown here is derived from an EMBL/GenBank/DDBJ whole genome shotgun (WGS) entry which is preliminary data.</text>
</comment>
<evidence type="ECO:0000256" key="3">
    <source>
        <dbReference type="ARBA" id="ARBA00022679"/>
    </source>
</evidence>
<dbReference type="Pfam" id="PF08123">
    <property type="entry name" value="DOT1"/>
    <property type="match status" value="1"/>
</dbReference>
<keyword evidence="2" id="KW-0489">Methyltransferase</keyword>
<name>A0A8J5IPV3_9STRA</name>
<reference evidence="7" key="1">
    <citation type="submission" date="2021-01" db="EMBL/GenBank/DDBJ databases">
        <title>Phytophthora aleatoria, a newly-described species from Pinus radiata is distinct from Phytophthora cactorum isolates based on comparative genomics.</title>
        <authorList>
            <person name="Mcdougal R."/>
            <person name="Panda P."/>
            <person name="Williams N."/>
            <person name="Studholme D.J."/>
        </authorList>
    </citation>
    <scope>NUCLEOTIDE SEQUENCE</scope>
    <source>
        <strain evidence="7">NZFS 4037</strain>
    </source>
</reference>
<dbReference type="PANTHER" id="PTHR21451:SF0">
    <property type="entry name" value="HISTONE-LYSINE N-METHYLTRANSFERASE, H3 LYSINE-79 SPECIFIC"/>
    <property type="match status" value="1"/>
</dbReference>
<comment type="subcellular location">
    <subcellularLocation>
        <location evidence="1">Nucleus</location>
    </subcellularLocation>
</comment>
<evidence type="ECO:0000313" key="8">
    <source>
        <dbReference type="Proteomes" id="UP000709295"/>
    </source>
</evidence>
<dbReference type="Proteomes" id="UP000709295">
    <property type="component" value="Unassembled WGS sequence"/>
</dbReference>
<dbReference type="GO" id="GO:0006281">
    <property type="term" value="P:DNA repair"/>
    <property type="evidence" value="ECO:0007669"/>
    <property type="project" value="TreeGrafter"/>
</dbReference>
<evidence type="ECO:0000259" key="6">
    <source>
        <dbReference type="Pfam" id="PF08123"/>
    </source>
</evidence>
<accession>A0A8J5IPV3</accession>
<dbReference type="GO" id="GO:0000077">
    <property type="term" value="P:DNA damage checkpoint signaling"/>
    <property type="evidence" value="ECO:0007669"/>
    <property type="project" value="TreeGrafter"/>
</dbReference>
<evidence type="ECO:0000256" key="4">
    <source>
        <dbReference type="ARBA" id="ARBA00022691"/>
    </source>
</evidence>
<organism evidence="7 8">
    <name type="scientific">Phytophthora aleatoria</name>
    <dbReference type="NCBI Taxonomy" id="2496075"/>
    <lineage>
        <taxon>Eukaryota</taxon>
        <taxon>Sar</taxon>
        <taxon>Stramenopiles</taxon>
        <taxon>Oomycota</taxon>
        <taxon>Peronosporomycetes</taxon>
        <taxon>Peronosporales</taxon>
        <taxon>Peronosporaceae</taxon>
        <taxon>Phytophthora</taxon>
    </lineage>
</organism>
<evidence type="ECO:0000256" key="2">
    <source>
        <dbReference type="ARBA" id="ARBA00022603"/>
    </source>
</evidence>
<dbReference type="GO" id="GO:0005634">
    <property type="term" value="C:nucleus"/>
    <property type="evidence" value="ECO:0007669"/>
    <property type="project" value="UniProtKB-SubCell"/>
</dbReference>
<sequence length="216" mass="23955">MLMQIAPQYVQQKRRVVWADVARKRTKHQIKKTRKEPETRLRTVKRAHGKNVSKSPPCFPQTTRVCTSMSNSRVFGSVTKADVRQKAGATHENAGELMPRAFADVLTIIGPITANDIFLDVGCGIGNIVAQFALQTPVRSGVELRSDLWHLGCQLISRFSKVQPLLKKGILLQGDAKDGGLSLRPPFCDATIVYLNSFLFIDDVKALVLRELCALS</sequence>
<dbReference type="GO" id="GO:0031151">
    <property type="term" value="F:histone H3K79 methyltransferase activity"/>
    <property type="evidence" value="ECO:0007669"/>
    <property type="project" value="InterPro"/>
</dbReference>
<dbReference type="EMBL" id="JAENGY010000696">
    <property type="protein sequence ID" value="KAG6957970.1"/>
    <property type="molecule type" value="Genomic_DNA"/>
</dbReference>
<dbReference type="InterPro" id="IPR025789">
    <property type="entry name" value="DOT1_dom"/>
</dbReference>
<dbReference type="InterPro" id="IPR030445">
    <property type="entry name" value="H3-K79_meTrfase"/>
</dbReference>
<evidence type="ECO:0000313" key="7">
    <source>
        <dbReference type="EMBL" id="KAG6957970.1"/>
    </source>
</evidence>